<proteinExistence type="predicted"/>
<gene>
    <name evidence="2" type="ORF">BK138_35090</name>
</gene>
<organism evidence="2 3">
    <name type="scientific">Paenibacillus rhizosphaerae</name>
    <dbReference type="NCBI Taxonomy" id="297318"/>
    <lineage>
        <taxon>Bacteria</taxon>
        <taxon>Bacillati</taxon>
        <taxon>Bacillota</taxon>
        <taxon>Bacilli</taxon>
        <taxon>Bacillales</taxon>
        <taxon>Paenibacillaceae</taxon>
        <taxon>Paenibacillus</taxon>
    </lineage>
</organism>
<comment type="caution">
    <text evidence="2">The sequence shown here is derived from an EMBL/GenBank/DDBJ whole genome shotgun (WGS) entry which is preliminary data.</text>
</comment>
<reference evidence="2 3" key="1">
    <citation type="submission" date="2016-11" db="EMBL/GenBank/DDBJ databases">
        <title>Paenibacillus species isolates.</title>
        <authorList>
            <person name="Beno S.M."/>
        </authorList>
    </citation>
    <scope>NUCLEOTIDE SEQUENCE [LARGE SCALE GENOMIC DNA]</scope>
    <source>
        <strain evidence="2 3">FSL R5-0378</strain>
    </source>
</reference>
<evidence type="ECO:0000259" key="1">
    <source>
        <dbReference type="Pfam" id="PF13255"/>
    </source>
</evidence>
<feature type="domain" description="DUF4046" evidence="1">
    <location>
        <begin position="101"/>
        <end position="173"/>
    </location>
</feature>
<sequence>MDTVNLTNQEVCIMYREILQGKRRRFPNHYFVGAMGKKRLLWLTRYVIEIYLNISVQDIPNRINAETLWQYRLKAPVATQGLSFTELIELTYPNQFYSWDFKQVSRGYWRGEKGQQRAIQAVKYVIEEIKKIPLDNIPKHINTEFFKQNRLVGILESFDKSPYKVMEAIYPGRFRPWEFAHAPLNCWSNEGYIKECMDQLLFEDLNFQSYEEALINLKKSHFFQHQKTGLFARAFNARLCMVKEWITQQIASALETT</sequence>
<accession>A0A1R1DWN6</accession>
<protein>
    <recommendedName>
        <fullName evidence="1">DUF4046 domain-containing protein</fullName>
    </recommendedName>
</protein>
<dbReference type="RefSeq" id="WP_076177026.1">
    <property type="nucleotide sequence ID" value="NZ_MRTP01000028.1"/>
</dbReference>
<evidence type="ECO:0000313" key="2">
    <source>
        <dbReference type="EMBL" id="OMF43990.1"/>
    </source>
</evidence>
<name>A0A1R1DWN6_9BACL</name>
<dbReference type="Pfam" id="PF13255">
    <property type="entry name" value="DUF4046"/>
    <property type="match status" value="2"/>
</dbReference>
<dbReference type="STRING" id="297318.BK138_35090"/>
<dbReference type="Proteomes" id="UP000187172">
    <property type="component" value="Unassembled WGS sequence"/>
</dbReference>
<dbReference type="EMBL" id="MRTP01000028">
    <property type="protein sequence ID" value="OMF43990.1"/>
    <property type="molecule type" value="Genomic_DNA"/>
</dbReference>
<dbReference type="AlphaFoldDB" id="A0A1R1DWN6"/>
<feature type="domain" description="DUF4046" evidence="1">
    <location>
        <begin position="11"/>
        <end position="97"/>
    </location>
</feature>
<keyword evidence="3" id="KW-1185">Reference proteome</keyword>
<dbReference type="InterPro" id="IPR025119">
    <property type="entry name" value="DUF4046"/>
</dbReference>
<evidence type="ECO:0000313" key="3">
    <source>
        <dbReference type="Proteomes" id="UP000187172"/>
    </source>
</evidence>